<reference evidence="1 2" key="1">
    <citation type="submission" date="2023-12" db="EMBL/GenBank/DDBJ databases">
        <title>Novel species of the genus Arcicella isolated from rivers.</title>
        <authorList>
            <person name="Lu H."/>
        </authorList>
    </citation>
    <scope>NUCLEOTIDE SEQUENCE [LARGE SCALE GENOMIC DNA]</scope>
    <source>
        <strain evidence="1 2">DC25W</strain>
    </source>
</reference>
<sequence>MEFQTNDKLRAYIQKIDDLAETLKIDILKNLPWLSPTLQSQAFAENQEIIRLGCRVWVRWINDVDRTFEPNIQFVQRKEDNIEGRRGIKFWQIMSSKANAYESSLSSSSNLQSINLMPYFAKMAPYGEIVFAVAGLLSDSSGKVQYVQNLILDDFSKLVNCFFEFIDEYKKEFALQFPDLITKPKENNNVGSVDGSGLSNLQTSTPVSSANVPQSITDFVSKNQNYIAGGIAIFLGYQILKSRNNA</sequence>
<comment type="caution">
    <text evidence="1">The sequence shown here is derived from an EMBL/GenBank/DDBJ whole genome shotgun (WGS) entry which is preliminary data.</text>
</comment>
<dbReference type="EMBL" id="JAYGIM010000007">
    <property type="protein sequence ID" value="MEA5426812.1"/>
    <property type="molecule type" value="Genomic_DNA"/>
</dbReference>
<keyword evidence="2" id="KW-1185">Reference proteome</keyword>
<proteinExistence type="predicted"/>
<protein>
    <submittedName>
        <fullName evidence="1">Uncharacterized protein</fullName>
    </submittedName>
</protein>
<evidence type="ECO:0000313" key="1">
    <source>
        <dbReference type="EMBL" id="MEA5426812.1"/>
    </source>
</evidence>
<gene>
    <name evidence="1" type="ORF">VB798_09530</name>
</gene>
<evidence type="ECO:0000313" key="2">
    <source>
        <dbReference type="Proteomes" id="UP001302222"/>
    </source>
</evidence>
<name>A0ABU5SHW8_9BACT</name>
<dbReference type="RefSeq" id="WP_323258248.1">
    <property type="nucleotide sequence ID" value="NZ_JAYGIM010000007.1"/>
</dbReference>
<accession>A0ABU5SHW8</accession>
<dbReference type="Proteomes" id="UP001302222">
    <property type="component" value="Unassembled WGS sequence"/>
</dbReference>
<organism evidence="1 2">
    <name type="scientific">Arcicella lustrica</name>
    <dbReference type="NCBI Taxonomy" id="2984196"/>
    <lineage>
        <taxon>Bacteria</taxon>
        <taxon>Pseudomonadati</taxon>
        <taxon>Bacteroidota</taxon>
        <taxon>Cytophagia</taxon>
        <taxon>Cytophagales</taxon>
        <taxon>Flectobacillaceae</taxon>
        <taxon>Arcicella</taxon>
    </lineage>
</organism>